<evidence type="ECO:0000313" key="4">
    <source>
        <dbReference type="Proteomes" id="UP001292079"/>
    </source>
</evidence>
<dbReference type="AlphaFoldDB" id="A0AAE2D4P7"/>
<dbReference type="SUPFAM" id="SSF47954">
    <property type="entry name" value="Cyclin-like"/>
    <property type="match status" value="2"/>
</dbReference>
<feature type="compositionally biased region" description="Low complexity" evidence="2">
    <location>
        <begin position="658"/>
        <end position="670"/>
    </location>
</feature>
<name>A0AAE2D4P7_SCHME</name>
<keyword evidence="4" id="KW-1185">Reference proteome</keyword>
<dbReference type="GO" id="GO:0016533">
    <property type="term" value="C:protein kinase 5 complex"/>
    <property type="evidence" value="ECO:0007669"/>
    <property type="project" value="InterPro"/>
</dbReference>
<dbReference type="Proteomes" id="UP001292079">
    <property type="component" value="Unassembled WGS sequence"/>
</dbReference>
<dbReference type="PANTHER" id="PTHR23401">
    <property type="entry name" value="CYCLIN DEPENDANT KINASE-5 ACTIVATOR"/>
    <property type="match status" value="1"/>
</dbReference>
<evidence type="ECO:0000256" key="1">
    <source>
        <dbReference type="ARBA" id="ARBA00010175"/>
    </source>
</evidence>
<dbReference type="GO" id="GO:0007411">
    <property type="term" value="P:axon guidance"/>
    <property type="evidence" value="ECO:0007669"/>
    <property type="project" value="TreeGrafter"/>
</dbReference>
<dbReference type="Pfam" id="PF03261">
    <property type="entry name" value="CDK5_activator"/>
    <property type="match status" value="2"/>
</dbReference>
<proteinExistence type="inferred from homology"/>
<dbReference type="GO" id="GO:0061575">
    <property type="term" value="F:cyclin-dependent protein serine/threonine kinase activator activity"/>
    <property type="evidence" value="ECO:0007669"/>
    <property type="project" value="InterPro"/>
</dbReference>
<protein>
    <recommendedName>
        <fullName evidence="5">Cyclin-dependent kinase 5 activator</fullName>
    </recommendedName>
</protein>
<dbReference type="InterPro" id="IPR036915">
    <property type="entry name" value="Cyclin-like_sf"/>
</dbReference>
<comment type="caution">
    <text evidence="3">The sequence shown here is derived from an EMBL/GenBank/DDBJ whole genome shotgun (WGS) entry which is preliminary data.</text>
</comment>
<organism evidence="3 4">
    <name type="scientific">Schistosoma mekongi</name>
    <name type="common">Parasitic worm</name>
    <dbReference type="NCBI Taxonomy" id="38744"/>
    <lineage>
        <taxon>Eukaryota</taxon>
        <taxon>Metazoa</taxon>
        <taxon>Spiralia</taxon>
        <taxon>Lophotrochozoa</taxon>
        <taxon>Platyhelminthes</taxon>
        <taxon>Trematoda</taxon>
        <taxon>Digenea</taxon>
        <taxon>Strigeidida</taxon>
        <taxon>Schistosomatoidea</taxon>
        <taxon>Schistosomatidae</taxon>
        <taxon>Schistosoma</taxon>
    </lineage>
</organism>
<dbReference type="GO" id="GO:0019901">
    <property type="term" value="F:protein kinase binding"/>
    <property type="evidence" value="ECO:0007669"/>
    <property type="project" value="TreeGrafter"/>
</dbReference>
<reference evidence="3" key="2">
    <citation type="journal article" date="2023" name="Infect Dis Poverty">
        <title>Chromosome-scale genome of the human blood fluke Schistosoma mekongi and its implications for public health.</title>
        <authorList>
            <person name="Zhou M."/>
            <person name="Xu L."/>
            <person name="Xu D."/>
            <person name="Chen W."/>
            <person name="Khan J."/>
            <person name="Hu Y."/>
            <person name="Huang H."/>
            <person name="Wei H."/>
            <person name="Zhang Y."/>
            <person name="Chusongsang P."/>
            <person name="Tanasarnprasert K."/>
            <person name="Hu X."/>
            <person name="Limpanont Y."/>
            <person name="Lv Z."/>
        </authorList>
    </citation>
    <scope>NUCLEOTIDE SEQUENCE</scope>
    <source>
        <strain evidence="3">LV_2022a</strain>
    </source>
</reference>
<evidence type="ECO:0000313" key="3">
    <source>
        <dbReference type="EMBL" id="KAK4470080.1"/>
    </source>
</evidence>
<accession>A0AAE2D4P7</accession>
<sequence length="928" mass="106939">MSGLKRLLFSGLSRKTKVFDANGIISSLGTSHDQINELSIKSDEKNTTYNSTNQSSIEIPIYYYKQQQQQQQHLEDNSSKIINGIRNIQLDNHQLTSALSSPYCDILSSKGVSQIKTTHNSCHFQSRDEMNDTVSEEYYSSDQKSLINIKSPYEHDFTIHNDTTNATVATGQRRQLSEPNSRLKHRYSHCLSTDFKRKCCATHHHHHNIDGNNNNSNINSNTVPYTPSLVDLTSVPRLKSSNNKQSNKQLYASNSPYSFMDNNCLLKACHNTNYLYIPTSTISETMCTQMSTFVNKTLPVDTYPTEYHHYQPTQHNYHQYQNNQLLGENITLNMKQSSPSTRSCSFDIHFPVYNQCDNQNNQLNVNLSTDKNSLNSIHVPSLPSKHSVNSIMQNVNSSCAHNCLSMEKFNISTNHANYNNKIEKHLSNQFIRRFTEFNKDSLIPSSPIHCVQRKVNVTGIDKYRNITKSISCYALKLFNQHHHHHHHNQQKYKKDSNDTTTTMTRSFYRINDRNLFKLHSDKNDNHVKRNYSTHDINEFKQYSSNQQMHQSNHDVITTTTGTKSINTVDSNQNTLISLYHRNDLQSDDCSQCFNHRKSTEKINEIYGMFDYKCDRYHNVKHFSHDDRSHYGKVRMQTHWRQYETQHDPNQSGGGKFHINTSTIPTTTNNNHDISTNTTIPNDYNLFRPPIFKANTSELLKCLSFFIVAHIQMNLLKNANRLRNSDLHGIQPGIIVAWIRAIDRALLLQGWSEVAFINPTHVVFLYMMLRTFIQNGGIQTERELHTIIMACLYLAYSYTGNEISYPLKPFLIAEANQFVAHSEGGNKKLLSNAFHALTSSSTITNIENCLKSKVIDEIRNRFWQYVIRIVNEKSTEMLRINAEPILFAQMFKELTSYENVIVAMKLSSHNHHFMNDNSNNKTTSDGSGN</sequence>
<comment type="similarity">
    <text evidence="1">Belongs to the cyclin-dependent kinase 5 activator family.</text>
</comment>
<feature type="region of interest" description="Disordered" evidence="2">
    <location>
        <begin position="645"/>
        <end position="674"/>
    </location>
</feature>
<dbReference type="Gene3D" id="1.10.472.10">
    <property type="entry name" value="Cyclin-like"/>
    <property type="match status" value="1"/>
</dbReference>
<dbReference type="GO" id="GO:0005737">
    <property type="term" value="C:cytoplasm"/>
    <property type="evidence" value="ECO:0007669"/>
    <property type="project" value="TreeGrafter"/>
</dbReference>
<dbReference type="EMBL" id="JALJAT010000004">
    <property type="protein sequence ID" value="KAK4470080.1"/>
    <property type="molecule type" value="Genomic_DNA"/>
</dbReference>
<dbReference type="GO" id="GO:0030426">
    <property type="term" value="C:growth cone"/>
    <property type="evidence" value="ECO:0007669"/>
    <property type="project" value="TreeGrafter"/>
</dbReference>
<evidence type="ECO:0008006" key="5">
    <source>
        <dbReference type="Google" id="ProtNLM"/>
    </source>
</evidence>
<evidence type="ECO:0000256" key="2">
    <source>
        <dbReference type="SAM" id="MobiDB-lite"/>
    </source>
</evidence>
<gene>
    <name evidence="3" type="ORF">MN116_006544</name>
</gene>
<dbReference type="InterPro" id="IPR004944">
    <property type="entry name" value="CDK5_activator"/>
</dbReference>
<reference evidence="3" key="1">
    <citation type="submission" date="2022-04" db="EMBL/GenBank/DDBJ databases">
        <authorList>
            <person name="Xu L."/>
            <person name="Lv Z."/>
        </authorList>
    </citation>
    <scope>NUCLEOTIDE SEQUENCE</scope>
    <source>
        <strain evidence="3">LV_2022a</strain>
    </source>
</reference>
<dbReference type="PANTHER" id="PTHR23401:SF0">
    <property type="entry name" value="CYCLIN-DEPENDENT KINASE 5 ACTIVATOR"/>
    <property type="match status" value="1"/>
</dbReference>